<dbReference type="AlphaFoldDB" id="U1NAH9"/>
<protein>
    <submittedName>
        <fullName evidence="1">Uncharacterized protein</fullName>
    </submittedName>
</protein>
<organism evidence="1 2">
    <name type="scientific">Haloquadratum walsbyi J07HQW2</name>
    <dbReference type="NCBI Taxonomy" id="1238425"/>
    <lineage>
        <taxon>Archaea</taxon>
        <taxon>Methanobacteriati</taxon>
        <taxon>Methanobacteriota</taxon>
        <taxon>Stenosarchaea group</taxon>
        <taxon>Halobacteria</taxon>
        <taxon>Halobacteriales</taxon>
        <taxon>Haloferacaceae</taxon>
        <taxon>Haloquadratum</taxon>
    </lineage>
</organism>
<sequence length="65" mass="7078">MLGEGLFAVLEGCIEISQNHTGHNPGCVVAEVAEVEEDDRILIEDIPKVELVLGIVEDLPQVRIL</sequence>
<dbReference type="EMBL" id="KE356561">
    <property type="protein sequence ID" value="ERG93608.1"/>
    <property type="molecule type" value="Genomic_DNA"/>
</dbReference>
<gene>
    <name evidence="1" type="ORF">J07HQW2_00041</name>
</gene>
<proteinExistence type="predicted"/>
<evidence type="ECO:0000313" key="2">
    <source>
        <dbReference type="Proteomes" id="UP000030710"/>
    </source>
</evidence>
<name>U1NAH9_9EURY</name>
<dbReference type="Proteomes" id="UP000030710">
    <property type="component" value="Unassembled WGS sequence"/>
</dbReference>
<reference evidence="1 2" key="1">
    <citation type="journal article" date="2013" name="PLoS ONE">
        <title>Assembly-driven community genomics of a hypersaline microbial ecosystem.</title>
        <authorList>
            <person name="Podell S."/>
            <person name="Ugalde J.A."/>
            <person name="Narasingarao P."/>
            <person name="Banfield J.F."/>
            <person name="Heidelberg K.B."/>
            <person name="Allen E.E."/>
        </authorList>
    </citation>
    <scope>NUCLEOTIDE SEQUENCE [LARGE SCALE GENOMIC DNA]</scope>
    <source>
        <strain evidence="2">J07HQW2</strain>
    </source>
</reference>
<evidence type="ECO:0000313" key="1">
    <source>
        <dbReference type="EMBL" id="ERG93608.1"/>
    </source>
</evidence>
<accession>U1NAH9</accession>
<dbReference type="HOGENOM" id="CLU_2839334_0_0_2"/>